<evidence type="ECO:0000259" key="4">
    <source>
        <dbReference type="PROSITE" id="PS50014"/>
    </source>
</evidence>
<evidence type="ECO:0000313" key="6">
    <source>
        <dbReference type="Proteomes" id="UP000221165"/>
    </source>
</evidence>
<organism evidence="5 6">
    <name type="scientific">Cystoisospora suis</name>
    <dbReference type="NCBI Taxonomy" id="483139"/>
    <lineage>
        <taxon>Eukaryota</taxon>
        <taxon>Sar</taxon>
        <taxon>Alveolata</taxon>
        <taxon>Apicomplexa</taxon>
        <taxon>Conoidasida</taxon>
        <taxon>Coccidia</taxon>
        <taxon>Eucoccidiorida</taxon>
        <taxon>Eimeriorina</taxon>
        <taxon>Sarcocystidae</taxon>
        <taxon>Cystoisospora</taxon>
    </lineage>
</organism>
<feature type="region of interest" description="Disordered" evidence="3">
    <location>
        <begin position="1229"/>
        <end position="1352"/>
    </location>
</feature>
<feature type="region of interest" description="Disordered" evidence="3">
    <location>
        <begin position="138"/>
        <end position="168"/>
    </location>
</feature>
<protein>
    <submittedName>
        <fullName evidence="5">Bromodomain-containing protein</fullName>
    </submittedName>
</protein>
<feature type="domain" description="Bromo" evidence="4">
    <location>
        <begin position="184"/>
        <end position="254"/>
    </location>
</feature>
<dbReference type="InterPro" id="IPR051831">
    <property type="entry name" value="Bromodomain_contain_prot"/>
</dbReference>
<feature type="compositionally biased region" description="Low complexity" evidence="3">
    <location>
        <begin position="1288"/>
        <end position="1315"/>
    </location>
</feature>
<accession>A0A2C6L6C9</accession>
<dbReference type="SUPFAM" id="SSF47370">
    <property type="entry name" value="Bromodomain"/>
    <property type="match status" value="1"/>
</dbReference>
<evidence type="ECO:0000256" key="1">
    <source>
        <dbReference type="ARBA" id="ARBA00023117"/>
    </source>
</evidence>
<feature type="compositionally biased region" description="Polar residues" evidence="3">
    <location>
        <begin position="377"/>
        <end position="388"/>
    </location>
</feature>
<dbReference type="OrthoDB" id="422637at2759"/>
<dbReference type="VEuPathDB" id="ToxoDB:CSUI_003223"/>
<feature type="compositionally biased region" description="Gly residues" evidence="3">
    <location>
        <begin position="899"/>
        <end position="916"/>
    </location>
</feature>
<dbReference type="PANTHER" id="PTHR22881">
    <property type="entry name" value="BROMODOMAIN CONTAINING PROTEIN"/>
    <property type="match status" value="1"/>
</dbReference>
<feature type="region of interest" description="Disordered" evidence="3">
    <location>
        <begin position="1"/>
        <end position="39"/>
    </location>
</feature>
<feature type="region of interest" description="Disordered" evidence="3">
    <location>
        <begin position="561"/>
        <end position="591"/>
    </location>
</feature>
<feature type="compositionally biased region" description="Basic and acidic residues" evidence="3">
    <location>
        <begin position="942"/>
        <end position="958"/>
    </location>
</feature>
<feature type="compositionally biased region" description="Polar residues" evidence="3">
    <location>
        <begin position="574"/>
        <end position="585"/>
    </location>
</feature>
<dbReference type="InterPro" id="IPR001487">
    <property type="entry name" value="Bromodomain"/>
</dbReference>
<evidence type="ECO:0000256" key="3">
    <source>
        <dbReference type="SAM" id="MobiDB-lite"/>
    </source>
</evidence>
<keyword evidence="1 2" id="KW-0103">Bromodomain</keyword>
<dbReference type="GeneID" id="94426632"/>
<dbReference type="Proteomes" id="UP000221165">
    <property type="component" value="Unassembled WGS sequence"/>
</dbReference>
<evidence type="ECO:0000313" key="5">
    <source>
        <dbReference type="EMBL" id="PHJ22926.1"/>
    </source>
</evidence>
<feature type="compositionally biased region" description="Gly residues" evidence="3">
    <location>
        <begin position="1102"/>
        <end position="1114"/>
    </location>
</feature>
<feature type="compositionally biased region" description="Basic and acidic residues" evidence="3">
    <location>
        <begin position="454"/>
        <end position="484"/>
    </location>
</feature>
<dbReference type="Gene3D" id="1.20.920.10">
    <property type="entry name" value="Bromodomain-like"/>
    <property type="match status" value="1"/>
</dbReference>
<feature type="compositionally biased region" description="Basic and acidic residues" evidence="3">
    <location>
        <begin position="918"/>
        <end position="934"/>
    </location>
</feature>
<dbReference type="RefSeq" id="XP_067924603.1">
    <property type="nucleotide sequence ID" value="XM_068063421.1"/>
</dbReference>
<comment type="caution">
    <text evidence="5">The sequence shown here is derived from an EMBL/GenBank/DDBJ whole genome shotgun (WGS) entry which is preliminary data.</text>
</comment>
<feature type="region of interest" description="Disordered" evidence="3">
    <location>
        <begin position="1102"/>
        <end position="1128"/>
    </location>
</feature>
<dbReference type="CDD" id="cd04369">
    <property type="entry name" value="Bromodomain"/>
    <property type="match status" value="1"/>
</dbReference>
<dbReference type="Pfam" id="PF00439">
    <property type="entry name" value="Bromodomain"/>
    <property type="match status" value="1"/>
</dbReference>
<feature type="compositionally biased region" description="Polar residues" evidence="3">
    <location>
        <begin position="1340"/>
        <end position="1352"/>
    </location>
</feature>
<feature type="region of interest" description="Disordered" evidence="3">
    <location>
        <begin position="764"/>
        <end position="857"/>
    </location>
</feature>
<feature type="compositionally biased region" description="Low complexity" evidence="3">
    <location>
        <begin position="1229"/>
        <end position="1251"/>
    </location>
</feature>
<evidence type="ECO:0000256" key="2">
    <source>
        <dbReference type="PROSITE-ProRule" id="PRU00035"/>
    </source>
</evidence>
<dbReference type="InterPro" id="IPR036427">
    <property type="entry name" value="Bromodomain-like_sf"/>
</dbReference>
<dbReference type="PROSITE" id="PS50014">
    <property type="entry name" value="BROMODOMAIN_2"/>
    <property type="match status" value="1"/>
</dbReference>
<feature type="compositionally biased region" description="Low complexity" evidence="3">
    <location>
        <begin position="777"/>
        <end position="797"/>
    </location>
</feature>
<feature type="region of interest" description="Disordered" evidence="3">
    <location>
        <begin position="1147"/>
        <end position="1178"/>
    </location>
</feature>
<dbReference type="SMART" id="SM00297">
    <property type="entry name" value="BROMO"/>
    <property type="match status" value="1"/>
</dbReference>
<dbReference type="PANTHER" id="PTHR22881:SF27">
    <property type="entry name" value="BROMODOMAIN CONTAINING 7_9"/>
    <property type="match status" value="1"/>
</dbReference>
<feature type="region of interest" description="Disordered" evidence="3">
    <location>
        <begin position="324"/>
        <end position="405"/>
    </location>
</feature>
<feature type="region of interest" description="Disordered" evidence="3">
    <location>
        <begin position="454"/>
        <end position="512"/>
    </location>
</feature>
<feature type="compositionally biased region" description="Polar residues" evidence="3">
    <location>
        <begin position="1252"/>
        <end position="1287"/>
    </location>
</feature>
<reference evidence="5 6" key="1">
    <citation type="journal article" date="2017" name="Int. J. Parasitol.">
        <title>The genome of the protozoan parasite Cystoisospora suis and a reverse vaccinology approach to identify vaccine candidates.</title>
        <authorList>
            <person name="Palmieri N."/>
            <person name="Shrestha A."/>
            <person name="Ruttkowski B."/>
            <person name="Beck T."/>
            <person name="Vogl C."/>
            <person name="Tomley F."/>
            <person name="Blake D.P."/>
            <person name="Joachim A."/>
        </authorList>
    </citation>
    <scope>NUCLEOTIDE SEQUENCE [LARGE SCALE GENOMIC DNA]</scope>
    <source>
        <strain evidence="5 6">Wien I</strain>
    </source>
</reference>
<feature type="compositionally biased region" description="Low complexity" evidence="3">
    <location>
        <begin position="1168"/>
        <end position="1178"/>
    </location>
</feature>
<proteinExistence type="predicted"/>
<dbReference type="EMBL" id="MIGC01001411">
    <property type="protein sequence ID" value="PHJ22926.1"/>
    <property type="molecule type" value="Genomic_DNA"/>
</dbReference>
<feature type="compositionally biased region" description="Polar residues" evidence="3">
    <location>
        <begin position="1154"/>
        <end position="1167"/>
    </location>
</feature>
<feature type="compositionally biased region" description="Gly residues" evidence="3">
    <location>
        <begin position="344"/>
        <end position="374"/>
    </location>
</feature>
<feature type="compositionally biased region" description="Polar residues" evidence="3">
    <location>
        <begin position="798"/>
        <end position="818"/>
    </location>
</feature>
<dbReference type="PRINTS" id="PR00503">
    <property type="entry name" value="BROMODOMAIN"/>
</dbReference>
<gene>
    <name evidence="5" type="ORF">CSUI_003223</name>
</gene>
<name>A0A2C6L6C9_9APIC</name>
<keyword evidence="6" id="KW-1185">Reference proteome</keyword>
<feature type="compositionally biased region" description="Polar residues" evidence="3">
    <location>
        <begin position="1316"/>
        <end position="1326"/>
    </location>
</feature>
<feature type="compositionally biased region" description="Low complexity" evidence="3">
    <location>
        <begin position="873"/>
        <end position="886"/>
    </location>
</feature>
<feature type="region of interest" description="Disordered" evidence="3">
    <location>
        <begin position="873"/>
        <end position="959"/>
    </location>
</feature>
<sequence>MSVRPSIPLFPPPGSSADFSFSPPAPSTSTGGGAPQGSVASFRLSNARSRTAAARSAAAAARAAGTFGMKKNKRLSPFLPTMGNATTTTTTTAGNSANSGPAMATTSGRTRRFLSLHAPPPATRSTRAAAAAALLQKGHSPSALGDRSHQQGLYRDGSGTSGPGGVTTPYRVGQVLTDALNRLQKKDKKLIFAAAVDKNLVPDYYVVIKEPMYFEKMKQKIRDRVYTSLDAFDADIALIISNCRLYNQPDTPYCRVASLVETCWHKLRERVKVKFATAAAQDADDEAKAAAERSTSSTCVAGGGTGSGAYGNILNGSLSSISGQSSLLRKGPGTGERGGLHTIGTGGSSGSPSGGISGGGLGGGVHTPGGGSGLMSGKTTTDQGSGSHVTGGVSEDFACSQDGNLGQGDPSSFSLLHRPRGASGTTSEELYLLLRMNRDPEAAEKLYRLKHGEAFLPEAEKEKGEPRISSSIKKETSETKKGGKQEPAASTLTGHGAAGAGGDKTRGKGDVMKSLTGFEGQRRDPFYWASLAIPDLPSPISPAWAQVLGPVEYAIYSNSQYTHSSEHGGSSTSKTDASSPPQSVPASRFSRHQMTYHRSIRTFLGEKTLNLLNSVYPEIKRELEKFTQQDALRAPLNDLRIFGVDTADFPDYNSKLSVDHNYLLGVGDGHVQAASTLATNPPASCVSSASAVGEKPKSEASVYKKKSTPSSLDLSSLQGLVQKYLHLRNPQQYSKPTLPPLLEAAVASGAPLLPPWLRPPAPSSLVFAGQQGGSGGISSSSPPSPSSSPLARCPPSSNTSSMSGPNPLPQNNAATTTGSHDRLGSPNRMLPLTGMMTGGPRESQPGVGGSLGATGSAGASVSMASGGGGGGIVSVESSVGSQQASGERLGQGDFPVSGIAGGMGGGFQPPMSGGGSLNERKSASDGADEMRDLNQGDSSVGRGDDEQEKKKNMPREDVLQTTVRKHFDGLIAQLLQPQQQQLLQLQQRKRAFAETLQILLPQTQANVGQTASLSSQAFGQQISANVPGLTDPAKQPRTSTGTNMSPLQQHQTQLLAAQTQQRLQALQTASGVAGLLKTQAAQISRQQQVVSAALQICQKQAEGGGGTLSQGGGRAAQPGERRGQTEGSVVGMAQQNATGLLASWTAAPSKRSGVDNNRVPQTTGGPTQQQQHQQQQHVQAAAQIAAQAHLQAAHLQAAQQAAQKQLEVTKLQATQQAVQRQLQSIKMQAAQQSGHFQQQSPLSQSGQQTPSRQQPSPATGVTQQQQVPLASQNSLLSRAQVQSPTLDSVSAHSHPAQAQSAARVSLTQSQSTQVQPAASSQPQTMPVQPVASGLHGQGAPRTTGTPQASRNF</sequence>